<dbReference type="Gene3D" id="3.90.550.20">
    <property type="match status" value="1"/>
</dbReference>
<comment type="caution">
    <text evidence="5">The sequence shown here is derived from an EMBL/GenBank/DDBJ whole genome shotgun (WGS) entry which is preliminary data.</text>
</comment>
<feature type="region of interest" description="Disordered" evidence="3">
    <location>
        <begin position="488"/>
        <end position="572"/>
    </location>
</feature>
<feature type="compositionally biased region" description="Low complexity" evidence="3">
    <location>
        <begin position="618"/>
        <end position="638"/>
    </location>
</feature>
<feature type="compositionally biased region" description="Low complexity" evidence="3">
    <location>
        <begin position="591"/>
        <end position="606"/>
    </location>
</feature>
<keyword evidence="4" id="KW-0472">Membrane</keyword>
<feature type="transmembrane region" description="Helical" evidence="4">
    <location>
        <begin position="7"/>
        <end position="32"/>
    </location>
</feature>
<reference evidence="5 6" key="1">
    <citation type="submission" date="2021-12" db="EMBL/GenBank/DDBJ databases">
        <title>High titer production of polyol ester of fatty acids by Rhodotorula paludigena BS15 towards product separation-free biomass refinery.</title>
        <authorList>
            <person name="Mano J."/>
            <person name="Ono H."/>
            <person name="Tanaka T."/>
            <person name="Naito K."/>
            <person name="Sushida H."/>
            <person name="Ike M."/>
            <person name="Tokuyasu K."/>
            <person name="Kitaoka M."/>
        </authorList>
    </citation>
    <scope>NUCLEOTIDE SEQUENCE [LARGE SCALE GENOMIC DNA]</scope>
    <source>
        <strain evidence="5 6">BS15</strain>
    </source>
</reference>
<feature type="compositionally biased region" description="Low complexity" evidence="3">
    <location>
        <begin position="674"/>
        <end position="686"/>
    </location>
</feature>
<dbReference type="AlphaFoldDB" id="A0AAV5GPX5"/>
<name>A0AAV5GPX5_9BASI</name>
<feature type="region of interest" description="Disordered" evidence="3">
    <location>
        <begin position="408"/>
        <end position="438"/>
    </location>
</feature>
<protein>
    <recommendedName>
        <fullName evidence="7">Glycosyltransferase family 32 protein</fullName>
    </recommendedName>
</protein>
<evidence type="ECO:0000256" key="1">
    <source>
        <dbReference type="ARBA" id="ARBA00009003"/>
    </source>
</evidence>
<evidence type="ECO:0000313" key="5">
    <source>
        <dbReference type="EMBL" id="GJN92223.1"/>
    </source>
</evidence>
<feature type="compositionally biased region" description="Basic and acidic residues" evidence="3">
    <location>
        <begin position="693"/>
        <end position="705"/>
    </location>
</feature>
<organism evidence="5 6">
    <name type="scientific">Rhodotorula paludigena</name>
    <dbReference type="NCBI Taxonomy" id="86838"/>
    <lineage>
        <taxon>Eukaryota</taxon>
        <taxon>Fungi</taxon>
        <taxon>Dikarya</taxon>
        <taxon>Basidiomycota</taxon>
        <taxon>Pucciniomycotina</taxon>
        <taxon>Microbotryomycetes</taxon>
        <taxon>Sporidiobolales</taxon>
        <taxon>Sporidiobolaceae</taxon>
        <taxon>Rhodotorula</taxon>
    </lineage>
</organism>
<dbReference type="SUPFAM" id="SSF53448">
    <property type="entry name" value="Nucleotide-diphospho-sugar transferases"/>
    <property type="match status" value="1"/>
</dbReference>
<dbReference type="Proteomes" id="UP001342314">
    <property type="component" value="Unassembled WGS sequence"/>
</dbReference>
<feature type="compositionally biased region" description="Low complexity" evidence="3">
    <location>
        <begin position="536"/>
        <end position="548"/>
    </location>
</feature>
<evidence type="ECO:0000256" key="4">
    <source>
        <dbReference type="SAM" id="Phobius"/>
    </source>
</evidence>
<feature type="compositionally biased region" description="Low complexity" evidence="3">
    <location>
        <begin position="408"/>
        <end position="426"/>
    </location>
</feature>
<dbReference type="Pfam" id="PF04488">
    <property type="entry name" value="Gly_transf_sug"/>
    <property type="match status" value="1"/>
</dbReference>
<gene>
    <name evidence="5" type="ORF">Rhopal_005253-T1</name>
</gene>
<feature type="compositionally biased region" description="Low complexity" evidence="3">
    <location>
        <begin position="749"/>
        <end position="765"/>
    </location>
</feature>
<dbReference type="InterPro" id="IPR007577">
    <property type="entry name" value="GlycoTrfase_DXD_sugar-bd_CS"/>
</dbReference>
<feature type="region of interest" description="Disordered" evidence="3">
    <location>
        <begin position="586"/>
        <end position="774"/>
    </location>
</feature>
<evidence type="ECO:0000256" key="2">
    <source>
        <dbReference type="ARBA" id="ARBA00022679"/>
    </source>
</evidence>
<comment type="similarity">
    <text evidence="1">Belongs to the glycosyltransferase 32 family.</text>
</comment>
<dbReference type="InterPro" id="IPR029044">
    <property type="entry name" value="Nucleotide-diphossugar_trans"/>
</dbReference>
<keyword evidence="6" id="KW-1185">Reference proteome</keyword>
<keyword evidence="4" id="KW-1133">Transmembrane helix</keyword>
<feature type="transmembrane region" description="Helical" evidence="4">
    <location>
        <begin position="360"/>
        <end position="381"/>
    </location>
</feature>
<evidence type="ECO:0008006" key="7">
    <source>
        <dbReference type="Google" id="ProtNLM"/>
    </source>
</evidence>
<feature type="compositionally biased region" description="Pro residues" evidence="3">
    <location>
        <begin position="556"/>
        <end position="567"/>
    </location>
</feature>
<dbReference type="PANTHER" id="PTHR32385">
    <property type="entry name" value="MANNOSYL PHOSPHORYLINOSITOL CERAMIDE SYNTHASE"/>
    <property type="match status" value="1"/>
</dbReference>
<dbReference type="GO" id="GO:0051999">
    <property type="term" value="P:mannosyl-inositol phosphorylceramide biosynthetic process"/>
    <property type="evidence" value="ECO:0007669"/>
    <property type="project" value="TreeGrafter"/>
</dbReference>
<evidence type="ECO:0000256" key="3">
    <source>
        <dbReference type="SAM" id="MobiDB-lite"/>
    </source>
</evidence>
<evidence type="ECO:0000313" key="6">
    <source>
        <dbReference type="Proteomes" id="UP001342314"/>
    </source>
</evidence>
<sequence>MNLRKAITILVILIALVLTGTVVVLTTVVQYFGIDSRDVITEPEMRLAERLAAADRASDAPEAGKDQKVIVGHRETSSATAGEAAPVGARADGEPAAVQSGDDVPGGGDDAVEQLMNRLDERGWFANSSDVDAAPTPMLRERIPKIIHATWKTDIVPKRWADVRQGCQDLHPDYEFKLWSDAASRQFIAEEYPWFLSTFDSYTYPIQRADSIRYFVLHHYGGIYMDLDIGCRRNLDPLRYFQVILPQTIPVGVSNDLMIAEKGHPFMDLVIHNLITFDHTYGTNYPTVMFSTGPMFVSAVYGMWPKDLDEGVERQVRVLPRRWYGKNAPLSEMEESYFDHFYGSSWHADDAGFITFLGRFGMVLMYAGLGIVVLGVVRLVWNRRIGFKATPRSIGPIALPYEALPFARPGTPGSRPGSPHGSRPGTPAGGRFRRAGDPKPGPGGLFYMPVWLYPSGEQRPEAGPRGGDDSQGSWSQYFSNLSFVNEETGSTHHYSPVPNFSRPPSPSNNSILHAPGSMHDGAFDGTPLHSIPAPKAVRPFSSAPAASRAPDERTSPSPPPPASPNPPAYSALRSWGTSVFRGGVANPFLFGPSSSSSSGDGPLLPLANPASVSASSQRAPSPALARPDPRRAPSLSAATAGRTTPRVDIVVEGKRGDEDDLARAPSPHPPPQYALALDAPVALVDARSGPPRAGREHGLEPREPVSPRSPGRGPVPSPSPGVDGRRDPPAAAAAEEAGHGAVDERTADAPDASARGRGAAAAGAADEVEDEVEPAVAAWDAEAHGVEGVAVEEEVDRLLSEMAPEDYQEKQ</sequence>
<keyword evidence="4" id="KW-0812">Transmembrane</keyword>
<feature type="region of interest" description="Disordered" evidence="3">
    <location>
        <begin position="74"/>
        <end position="105"/>
    </location>
</feature>
<dbReference type="GO" id="GO:0000030">
    <property type="term" value="F:mannosyltransferase activity"/>
    <property type="evidence" value="ECO:0007669"/>
    <property type="project" value="TreeGrafter"/>
</dbReference>
<dbReference type="FunFam" id="3.90.550.20:FF:000005">
    <property type="entry name" value="Unplaced genomic scaffold supercont1.17, whole genome shotgun sequence"/>
    <property type="match status" value="1"/>
</dbReference>
<dbReference type="PANTHER" id="PTHR32385:SF15">
    <property type="entry name" value="INOSITOL PHOSPHOCERAMIDE MANNOSYLTRANSFERASE 1"/>
    <property type="match status" value="1"/>
</dbReference>
<dbReference type="EMBL" id="BQKY01000010">
    <property type="protein sequence ID" value="GJN92223.1"/>
    <property type="molecule type" value="Genomic_DNA"/>
</dbReference>
<accession>A0AAV5GPX5</accession>
<dbReference type="GO" id="GO:0016020">
    <property type="term" value="C:membrane"/>
    <property type="evidence" value="ECO:0007669"/>
    <property type="project" value="GOC"/>
</dbReference>
<proteinExistence type="inferred from homology"/>
<keyword evidence="2" id="KW-0808">Transferase</keyword>
<dbReference type="InterPro" id="IPR051706">
    <property type="entry name" value="Glycosyltransferase_domain"/>
</dbReference>
<feature type="compositionally biased region" description="Basic and acidic residues" evidence="3">
    <location>
        <begin position="736"/>
        <end position="748"/>
    </location>
</feature>